<name>A0A1W1CNA2_9ZZZZ</name>
<organism evidence="1">
    <name type="scientific">hydrothermal vent metagenome</name>
    <dbReference type="NCBI Taxonomy" id="652676"/>
    <lineage>
        <taxon>unclassified sequences</taxon>
        <taxon>metagenomes</taxon>
        <taxon>ecological metagenomes</taxon>
    </lineage>
</organism>
<evidence type="ECO:0000313" key="1">
    <source>
        <dbReference type="EMBL" id="SFV67358.1"/>
    </source>
</evidence>
<protein>
    <submittedName>
        <fullName evidence="1">Uncharacterized protein</fullName>
    </submittedName>
</protein>
<dbReference type="AlphaFoldDB" id="A0A1W1CNA2"/>
<dbReference type="EMBL" id="FPHN01000226">
    <property type="protein sequence ID" value="SFV67358.1"/>
    <property type="molecule type" value="Genomic_DNA"/>
</dbReference>
<accession>A0A1W1CNA2</accession>
<reference evidence="1" key="1">
    <citation type="submission" date="2016-10" db="EMBL/GenBank/DDBJ databases">
        <authorList>
            <person name="de Groot N.N."/>
        </authorList>
    </citation>
    <scope>NUCLEOTIDE SEQUENCE</scope>
</reference>
<proteinExistence type="predicted"/>
<gene>
    <name evidence="1" type="ORF">MNB_SV-14-1584</name>
</gene>
<sequence>MVSIITETRSSGVPATAVYLVKPSSRAFLAAFLTATGVSKSGSPAEKEITSFPSAFKSLANEEIAMVKEAESVCIRLESMVSPFYVLSMFLTNLNSIQKD</sequence>